<evidence type="ECO:0000313" key="8">
    <source>
        <dbReference type="Proteomes" id="UP000627464"/>
    </source>
</evidence>
<keyword evidence="3" id="KW-0032">Aminotransferase</keyword>
<dbReference type="Proteomes" id="UP000627464">
    <property type="component" value="Unassembled WGS sequence"/>
</dbReference>
<dbReference type="PANTHER" id="PTHR43552:SF2">
    <property type="entry name" value="DIAMINOBUTYRATE--2-OXOGLUTARATE TRANSAMINASE"/>
    <property type="match status" value="1"/>
</dbReference>
<accession>A0ABQ1GIN5</accession>
<organism evidence="7 8">
    <name type="scientific">Hafnia psychrotolerans</name>
    <dbReference type="NCBI Taxonomy" id="1477018"/>
    <lineage>
        <taxon>Bacteria</taxon>
        <taxon>Pseudomonadati</taxon>
        <taxon>Pseudomonadota</taxon>
        <taxon>Gammaproteobacteria</taxon>
        <taxon>Enterobacterales</taxon>
        <taxon>Hafniaceae</taxon>
        <taxon>Hafnia</taxon>
    </lineage>
</organism>
<dbReference type="EMBL" id="BMFZ01000004">
    <property type="protein sequence ID" value="GGA44545.1"/>
    <property type="molecule type" value="Genomic_DNA"/>
</dbReference>
<dbReference type="PANTHER" id="PTHR43552">
    <property type="entry name" value="DIAMINOBUTYRATE--2-OXOGLUTARATE AMINOTRANSFERASE"/>
    <property type="match status" value="1"/>
</dbReference>
<gene>
    <name evidence="7" type="ORF">GCM10011328_19540</name>
</gene>
<evidence type="ECO:0000256" key="2">
    <source>
        <dbReference type="ARBA" id="ARBA00008954"/>
    </source>
</evidence>
<reference evidence="8" key="1">
    <citation type="journal article" date="2019" name="Int. J. Syst. Evol. Microbiol.">
        <title>The Global Catalogue of Microorganisms (GCM) 10K type strain sequencing project: providing services to taxonomists for standard genome sequencing and annotation.</title>
        <authorList>
            <consortium name="The Broad Institute Genomics Platform"/>
            <consortium name="The Broad Institute Genome Sequencing Center for Infectious Disease"/>
            <person name="Wu L."/>
            <person name="Ma J."/>
        </authorList>
    </citation>
    <scope>NUCLEOTIDE SEQUENCE [LARGE SCALE GENOMIC DNA]</scope>
    <source>
        <strain evidence="8">CGMCC 1.12806</strain>
    </source>
</reference>
<comment type="similarity">
    <text evidence="2 6">Belongs to the class-III pyridoxal-phosphate-dependent aminotransferase family.</text>
</comment>
<dbReference type="Pfam" id="PF00202">
    <property type="entry name" value="Aminotran_3"/>
    <property type="match status" value="1"/>
</dbReference>
<evidence type="ECO:0000313" key="7">
    <source>
        <dbReference type="EMBL" id="GGA44545.1"/>
    </source>
</evidence>
<dbReference type="InterPro" id="IPR015421">
    <property type="entry name" value="PyrdxlP-dep_Trfase_major"/>
</dbReference>
<dbReference type="NCBIfam" id="NF006733">
    <property type="entry name" value="PRK09264.1"/>
    <property type="match status" value="1"/>
</dbReference>
<sequence>MDLEGTETFPDDYKYGTIKLESNVRTMSTDFFETISQAHGPYFKTLQNHEYFDLTSGAGAMNYGFSHKLMKEELIKYIKSDGITNSLDYFTTSREKFMKSFNKNILSPRNLKYSIQFTGPTGANSVEAALKLARKITKRKNVAAFTGAYHGLSLGALSASSNDYLRKTSENLLDGIVRLPYDGYFSEGSNAVGQLRKIYSDPASGYDKPAAFIVETIQGKGGMRTASQEWLRGVQQLAKDLGSLFIIDDIFAGGGRTGDFFSWEKMGLSPDIVCLSKSVSGYGLPLSLLLIKPESDLWSPGEHAGTFRGNSHAFVTGSIASELWSNPRFIKNISELIYCIEGSLGEIHHMSHGEVNLVGRGLMRGLKFNNFELTKKIILLLRNEGIYTSACGGNNEVLKILPPLITEVSILLDVLDRVKRALIKIKY</sequence>
<keyword evidence="5 6" id="KW-0663">Pyridoxal phosphate</keyword>
<dbReference type="SUPFAM" id="SSF53383">
    <property type="entry name" value="PLP-dependent transferases"/>
    <property type="match status" value="1"/>
</dbReference>
<comment type="cofactor">
    <cofactor evidence="1">
        <name>pyridoxal 5'-phosphate</name>
        <dbReference type="ChEBI" id="CHEBI:597326"/>
    </cofactor>
</comment>
<evidence type="ECO:0000256" key="1">
    <source>
        <dbReference type="ARBA" id="ARBA00001933"/>
    </source>
</evidence>
<evidence type="ECO:0000256" key="5">
    <source>
        <dbReference type="ARBA" id="ARBA00022898"/>
    </source>
</evidence>
<name>A0ABQ1GIN5_9GAMM</name>
<protein>
    <submittedName>
        <fullName evidence="7">Diaminobutyrate--2-oxoglutarate transaminase</fullName>
    </submittedName>
</protein>
<dbReference type="PIRSF" id="PIRSF000521">
    <property type="entry name" value="Transaminase_4ab_Lys_Orn"/>
    <property type="match status" value="1"/>
</dbReference>
<dbReference type="InterPro" id="IPR005814">
    <property type="entry name" value="Aminotrans_3"/>
</dbReference>
<keyword evidence="8" id="KW-1185">Reference proteome</keyword>
<comment type="caution">
    <text evidence="7">The sequence shown here is derived from an EMBL/GenBank/DDBJ whole genome shotgun (WGS) entry which is preliminary data.</text>
</comment>
<evidence type="ECO:0000256" key="6">
    <source>
        <dbReference type="RuleBase" id="RU003560"/>
    </source>
</evidence>
<dbReference type="PROSITE" id="PS00600">
    <property type="entry name" value="AA_TRANSFER_CLASS_3"/>
    <property type="match status" value="1"/>
</dbReference>
<keyword evidence="4" id="KW-0808">Transferase</keyword>
<dbReference type="RefSeq" id="WP_188473029.1">
    <property type="nucleotide sequence ID" value="NZ_BMFZ01000004.1"/>
</dbReference>
<evidence type="ECO:0000256" key="4">
    <source>
        <dbReference type="ARBA" id="ARBA00022679"/>
    </source>
</evidence>
<proteinExistence type="inferred from homology"/>
<dbReference type="InterPro" id="IPR049704">
    <property type="entry name" value="Aminotrans_3_PPA_site"/>
</dbReference>
<evidence type="ECO:0000256" key="3">
    <source>
        <dbReference type="ARBA" id="ARBA00022576"/>
    </source>
</evidence>
<dbReference type="InterPro" id="IPR015422">
    <property type="entry name" value="PyrdxlP-dep_Trfase_small"/>
</dbReference>
<dbReference type="CDD" id="cd00610">
    <property type="entry name" value="OAT_like"/>
    <property type="match status" value="1"/>
</dbReference>
<dbReference type="Gene3D" id="3.90.1150.10">
    <property type="entry name" value="Aspartate Aminotransferase, domain 1"/>
    <property type="match status" value="1"/>
</dbReference>
<dbReference type="Gene3D" id="3.40.640.10">
    <property type="entry name" value="Type I PLP-dependent aspartate aminotransferase-like (Major domain)"/>
    <property type="match status" value="1"/>
</dbReference>
<dbReference type="InterPro" id="IPR015424">
    <property type="entry name" value="PyrdxlP-dep_Trfase"/>
</dbReference>
<dbReference type="InterPro" id="IPR004637">
    <property type="entry name" value="Dat"/>
</dbReference>